<evidence type="ECO:0000256" key="1">
    <source>
        <dbReference type="SAM" id="SignalP"/>
    </source>
</evidence>
<feature type="chain" id="PRO_5001711549" description="Secreted protein" evidence="1">
    <location>
        <begin position="34"/>
        <end position="109"/>
    </location>
</feature>
<evidence type="ECO:0000313" key="2">
    <source>
        <dbReference type="EMBL" id="AII10399.1"/>
    </source>
</evidence>
<sequence length="109" mass="11578">MTLTTLARTTAAAVATATLVGAPALLLAPTANATEYVNGFTSRTDCQDAVNAWKRAHPGAYAQCMEQGGHGGKWDMTYDLPTDAESAPTTWEEIGANFVRDFVTGFFDS</sequence>
<proteinExistence type="predicted"/>
<name>A0A076F3N5_RHOOP</name>
<reference evidence="2 3" key="1">
    <citation type="submission" date="2014-07" db="EMBL/GenBank/DDBJ databases">
        <title>Genome Sequence of Rhodococcus opacus Strain R7, a Biodegrader of Mono- and Polycyclic Aromatic Hydrocarbons.</title>
        <authorList>
            <person name="Di Gennaro P."/>
            <person name="Zampolli J."/>
            <person name="Presti I."/>
            <person name="Cappelletti M."/>
            <person name="D'Ursi P."/>
            <person name="Orro A."/>
            <person name="Mezzelani A."/>
            <person name="Milanesi L."/>
        </authorList>
    </citation>
    <scope>NUCLEOTIDE SEQUENCE [LARGE SCALE GENOMIC DNA]</scope>
    <source>
        <strain evidence="2 3">R7</strain>
        <plasmid evidence="2">pPDG1</plasmid>
    </source>
</reference>
<dbReference type="RefSeq" id="WP_128642495.1">
    <property type="nucleotide sequence ID" value="NZ_CP008948.1"/>
</dbReference>
<accession>A0A076F3N5</accession>
<dbReference type="Proteomes" id="UP000028488">
    <property type="component" value="Plasmid pPDG1"/>
</dbReference>
<geneLocation type="plasmid" evidence="2 3">
    <name>pPDG1</name>
</geneLocation>
<protein>
    <recommendedName>
        <fullName evidence="4">Secreted protein</fullName>
    </recommendedName>
</protein>
<feature type="signal peptide" evidence="1">
    <location>
        <begin position="1"/>
        <end position="33"/>
    </location>
</feature>
<dbReference type="EMBL" id="CP008948">
    <property type="protein sequence ID" value="AII10399.1"/>
    <property type="molecule type" value="Genomic_DNA"/>
</dbReference>
<dbReference type="AlphaFoldDB" id="A0A076F3N5"/>
<organism evidence="2 3">
    <name type="scientific">Rhodococcus opacus</name>
    <name type="common">Nocardia opaca</name>
    <dbReference type="NCBI Taxonomy" id="37919"/>
    <lineage>
        <taxon>Bacteria</taxon>
        <taxon>Bacillati</taxon>
        <taxon>Actinomycetota</taxon>
        <taxon>Actinomycetes</taxon>
        <taxon>Mycobacteriales</taxon>
        <taxon>Nocardiaceae</taxon>
        <taxon>Rhodococcus</taxon>
    </lineage>
</organism>
<gene>
    <name evidence="2" type="ORF">EP51_39535</name>
</gene>
<evidence type="ECO:0000313" key="3">
    <source>
        <dbReference type="Proteomes" id="UP000028488"/>
    </source>
</evidence>
<keyword evidence="2" id="KW-0614">Plasmid</keyword>
<evidence type="ECO:0008006" key="4">
    <source>
        <dbReference type="Google" id="ProtNLM"/>
    </source>
</evidence>
<keyword evidence="1" id="KW-0732">Signal</keyword>